<protein>
    <submittedName>
        <fullName evidence="1">Uncharacterized protein</fullName>
    </submittedName>
</protein>
<sequence>MIGSLACLVTNNETLLKQGHVQITINSHYHHYYAIALTLSYLKRDKTG</sequence>
<proteinExistence type="predicted"/>
<reference evidence="1 2" key="1">
    <citation type="submission" date="2016-01" db="EMBL/GenBank/DDBJ databases">
        <authorList>
            <person name="Oliw E.H."/>
        </authorList>
    </citation>
    <scope>NUCLEOTIDE SEQUENCE [LARGE SCALE GENOMIC DNA]</scope>
    <source>
        <strain evidence="1 2">Kerr 14</strain>
    </source>
</reference>
<evidence type="ECO:0000313" key="2">
    <source>
        <dbReference type="Proteomes" id="UP000191897"/>
    </source>
</evidence>
<dbReference type="Proteomes" id="UP000191897">
    <property type="component" value="Unassembled WGS sequence"/>
</dbReference>
<organism evidence="1 2">
    <name type="scientific">Agrobacterium tumefaciens str. Kerr 14</name>
    <dbReference type="NCBI Taxonomy" id="1183424"/>
    <lineage>
        <taxon>Bacteria</taxon>
        <taxon>Pseudomonadati</taxon>
        <taxon>Pseudomonadota</taxon>
        <taxon>Alphaproteobacteria</taxon>
        <taxon>Hyphomicrobiales</taxon>
        <taxon>Rhizobiaceae</taxon>
        <taxon>Rhizobium/Agrobacterium group</taxon>
        <taxon>Agrobacterium</taxon>
        <taxon>Agrobacterium tumefaciens complex</taxon>
    </lineage>
</organism>
<name>A0A1S7PU16_AGRTU</name>
<gene>
    <name evidence="1" type="ORF">AGR4C_Cc50016</name>
</gene>
<dbReference type="AlphaFoldDB" id="A0A1S7PU16"/>
<evidence type="ECO:0000313" key="1">
    <source>
        <dbReference type="EMBL" id="CUX26578.1"/>
    </source>
</evidence>
<dbReference type="EMBL" id="FBWC01000014">
    <property type="protein sequence ID" value="CUX26578.1"/>
    <property type="molecule type" value="Genomic_DNA"/>
</dbReference>
<accession>A0A1S7PU16</accession>